<dbReference type="EMBL" id="CP043494">
    <property type="protein sequence ID" value="WNG43030.1"/>
    <property type="molecule type" value="Genomic_DNA"/>
</dbReference>
<gene>
    <name evidence="2" type="ORF">F0U60_02180</name>
</gene>
<evidence type="ECO:0000256" key="1">
    <source>
        <dbReference type="SAM" id="Phobius"/>
    </source>
</evidence>
<accession>A0ABY9WGW6</accession>
<name>A0ABY9WGW6_9BACT</name>
<evidence type="ECO:0000313" key="3">
    <source>
        <dbReference type="Proteomes" id="UP001611383"/>
    </source>
</evidence>
<evidence type="ECO:0000313" key="2">
    <source>
        <dbReference type="EMBL" id="WNG43030.1"/>
    </source>
</evidence>
<sequence>MSTRLVGPRPPGARLRPLLGGWFLLVLFLQSACATGAPRGSFLVGSHDNSLTPPSAPKAHVAVTAELGLESATVYVVDFMAPGVVATRPVPIHKAEFQRAFLLLSRDVRLARRTPKEAARELLSLLQLPPQDVETVASTGDWSLETYRGEGYTLVPQKQDGPVRLMPEADEALKEKYLKWCAHQGGGDCLGLLDDGHYLRTDDRRTLALALAFGTVLDETREALGRELLDVRALVSLVVWTVALYCMMWVVPEPTTKALAATLTLILMGWLGLQTVYGLMDGWARLADTAHHASTFEELRAAGDEFGKLLGEDAARAMILAVATLSGHTLGQVASRVKSLPGFNLAGARFEAQGGAAVMERVEVVETAFATEGALVKAVAAVETVTTSPRGPLAVVMLKKRQGTGAGTTSGGRSYETVIRHRGGNRQVELSDGQRWHLPRGKSAADIPSEDKVGDMLQDAVTKIANEWGLHRLSGAEKQAIGEARKKGEYWLARLLEREARGRYVHARLKEQFDGPLRFNHQGVDVVDLSPGGYKYEILSGSESNLARHGRRMAGEFFRMIIF</sequence>
<reference evidence="2 3" key="1">
    <citation type="submission" date="2019-08" db="EMBL/GenBank/DDBJ databases">
        <title>Archangium and Cystobacter genomes.</title>
        <authorList>
            <person name="Chen I.-C.K."/>
            <person name="Wielgoss S."/>
        </authorList>
    </citation>
    <scope>NUCLEOTIDE SEQUENCE [LARGE SCALE GENOMIC DNA]</scope>
    <source>
        <strain evidence="2 3">Cbm 6</strain>
    </source>
</reference>
<organism evidence="2 3">
    <name type="scientific">Archangium minus</name>
    <dbReference type="NCBI Taxonomy" id="83450"/>
    <lineage>
        <taxon>Bacteria</taxon>
        <taxon>Pseudomonadati</taxon>
        <taxon>Myxococcota</taxon>
        <taxon>Myxococcia</taxon>
        <taxon>Myxococcales</taxon>
        <taxon>Cystobacterineae</taxon>
        <taxon>Archangiaceae</taxon>
        <taxon>Archangium</taxon>
    </lineage>
</organism>
<protein>
    <recommendedName>
        <fullName evidence="4">Lipoprotein</fullName>
    </recommendedName>
</protein>
<keyword evidence="3" id="KW-1185">Reference proteome</keyword>
<dbReference type="Proteomes" id="UP001611383">
    <property type="component" value="Chromosome"/>
</dbReference>
<dbReference type="RefSeq" id="WP_395813397.1">
    <property type="nucleotide sequence ID" value="NZ_CP043494.1"/>
</dbReference>
<keyword evidence="1" id="KW-0472">Membrane</keyword>
<keyword evidence="1" id="KW-1133">Transmembrane helix</keyword>
<feature type="transmembrane region" description="Helical" evidence="1">
    <location>
        <begin position="231"/>
        <end position="251"/>
    </location>
</feature>
<keyword evidence="1" id="KW-0812">Transmembrane</keyword>
<evidence type="ECO:0008006" key="4">
    <source>
        <dbReference type="Google" id="ProtNLM"/>
    </source>
</evidence>
<feature type="transmembrane region" description="Helical" evidence="1">
    <location>
        <begin position="258"/>
        <end position="280"/>
    </location>
</feature>
<proteinExistence type="predicted"/>